<dbReference type="UniPathway" id="UPA00056">
    <property type="reaction ID" value="UER00095"/>
</dbReference>
<comment type="caution">
    <text evidence="4">The sequence shown here is derived from an EMBL/GenBank/DDBJ whole genome shotgun (WGS) entry which is preliminary data.</text>
</comment>
<dbReference type="GO" id="GO:0008685">
    <property type="term" value="F:2-C-methyl-D-erythritol 2,4-cyclodiphosphate synthase activity"/>
    <property type="evidence" value="ECO:0007669"/>
    <property type="project" value="UniProtKB-UniRule"/>
</dbReference>
<dbReference type="Pfam" id="PF02542">
    <property type="entry name" value="YgbB"/>
    <property type="match status" value="1"/>
</dbReference>
<reference evidence="4 5" key="1">
    <citation type="journal article" date="2015" name="Microbiome">
        <title>Genomic resolution of linkages in carbon, nitrogen, and sulfur cycling among widespread estuary sediment bacteria.</title>
        <authorList>
            <person name="Baker B.J."/>
            <person name="Lazar C.S."/>
            <person name="Teske A.P."/>
            <person name="Dick G.J."/>
        </authorList>
    </citation>
    <scope>NUCLEOTIDE SEQUENCE [LARGE SCALE GENOMIC DNA]</scope>
    <source>
        <strain evidence="4">DG_54_3</strain>
    </source>
</reference>
<keyword evidence="1 2" id="KW-0456">Lyase</keyword>
<evidence type="ECO:0000313" key="5">
    <source>
        <dbReference type="Proteomes" id="UP000051861"/>
    </source>
</evidence>
<comment type="function">
    <text evidence="1">Involved in the biosynthesis of isopentenyl diphosphate (IPP) and dimethylallyl diphosphate (DMAPP), two major building blocks of isoprenoid compounds. Catalyzes the conversion of 4-diphosphocytidyl-2-C-methyl-D-erythritol 2-phosphate (CDP-ME2P) to 2-C-methyl-D-erythritol 2,4-cyclodiphosphate (ME-CPP) with a corresponding release of cytidine 5-monophosphate (CMP).</text>
</comment>
<dbReference type="EMBL" id="LIZX01000004">
    <property type="protein sequence ID" value="KPJ70259.1"/>
    <property type="molecule type" value="Genomic_DNA"/>
</dbReference>
<comment type="caution">
    <text evidence="1">Lacks conserved residue(s) required for the propagation of feature annotation.</text>
</comment>
<dbReference type="HAMAP" id="MF_00107">
    <property type="entry name" value="IspF"/>
    <property type="match status" value="1"/>
</dbReference>
<protein>
    <recommendedName>
        <fullName evidence="1 2">2-C-methyl-D-erythritol 2,4-cyclodiphosphate synthase</fullName>
        <shortName evidence="1">MECDP-synthase</shortName>
        <shortName evidence="1">MECPP-synthase</shortName>
        <shortName evidence="1">MECPS</shortName>
        <ecNumber evidence="1 2">4.6.1.12</ecNumber>
    </recommendedName>
</protein>
<feature type="binding site" evidence="1">
    <location>
        <position position="42"/>
    </location>
    <ligand>
        <name>a divalent metal cation</name>
        <dbReference type="ChEBI" id="CHEBI:60240"/>
    </ligand>
</feature>
<dbReference type="SUPFAM" id="SSF69765">
    <property type="entry name" value="IpsF-like"/>
    <property type="match status" value="1"/>
</dbReference>
<evidence type="ECO:0000259" key="3">
    <source>
        <dbReference type="Pfam" id="PF02542"/>
    </source>
</evidence>
<comment type="subunit">
    <text evidence="1">Homotrimer.</text>
</comment>
<dbReference type="GO" id="GO:0046872">
    <property type="term" value="F:metal ion binding"/>
    <property type="evidence" value="ECO:0007669"/>
    <property type="project" value="UniProtKB-KW"/>
</dbReference>
<proteinExistence type="inferred from homology"/>
<dbReference type="GO" id="GO:0019288">
    <property type="term" value="P:isopentenyl diphosphate biosynthetic process, methylerythritol 4-phosphate pathway"/>
    <property type="evidence" value="ECO:0007669"/>
    <property type="project" value="UniProtKB-UniRule"/>
</dbReference>
<dbReference type="InterPro" id="IPR036571">
    <property type="entry name" value="MECDP_synthase_sf"/>
</dbReference>
<dbReference type="NCBIfam" id="TIGR00151">
    <property type="entry name" value="ispF"/>
    <property type="match status" value="1"/>
</dbReference>
<feature type="binding site" evidence="1">
    <location>
        <begin position="56"/>
        <end position="58"/>
    </location>
    <ligand>
        <name>4-CDP-2-C-methyl-D-erythritol 2-phosphate</name>
        <dbReference type="ChEBI" id="CHEBI:57919"/>
    </ligand>
</feature>
<feature type="binding site" evidence="1">
    <location>
        <begin position="8"/>
        <end position="10"/>
    </location>
    <ligand>
        <name>4-CDP-2-C-methyl-D-erythritol 2-phosphate</name>
        <dbReference type="ChEBI" id="CHEBI:57919"/>
    </ligand>
</feature>
<name>A0A0S7Y6U7_UNCSA</name>
<dbReference type="Gene3D" id="3.30.1330.50">
    <property type="entry name" value="2-C-methyl-D-erythritol 2,4-cyclodiphosphate synthase"/>
    <property type="match status" value="1"/>
</dbReference>
<evidence type="ECO:0000256" key="1">
    <source>
        <dbReference type="HAMAP-Rule" id="MF_00107"/>
    </source>
</evidence>
<evidence type="ECO:0000313" key="4">
    <source>
        <dbReference type="EMBL" id="KPJ70259.1"/>
    </source>
</evidence>
<feature type="domain" description="2-C-methyl-D-erythritol 2,4-cyclodiphosphate synthase" evidence="3">
    <location>
        <begin position="1"/>
        <end position="154"/>
    </location>
</feature>
<dbReference type="Proteomes" id="UP000051861">
    <property type="component" value="Unassembled WGS sequence"/>
</dbReference>
<dbReference type="PANTHER" id="PTHR43181:SF1">
    <property type="entry name" value="2-C-METHYL-D-ERYTHRITOL 2,4-CYCLODIPHOSPHATE SYNTHASE, CHLOROPLASTIC"/>
    <property type="match status" value="1"/>
</dbReference>
<keyword evidence="1 2" id="KW-0414">Isoprene biosynthesis</keyword>
<feature type="site" description="Transition state stabilizer" evidence="1">
    <location>
        <position position="133"/>
    </location>
</feature>
<feature type="binding site" evidence="1">
    <location>
        <position position="10"/>
    </location>
    <ligand>
        <name>a divalent metal cation</name>
        <dbReference type="ChEBI" id="CHEBI:60240"/>
    </ligand>
</feature>
<dbReference type="CDD" id="cd00554">
    <property type="entry name" value="MECDP_synthase"/>
    <property type="match status" value="1"/>
</dbReference>
<dbReference type="AlphaFoldDB" id="A0A0S7Y6U7"/>
<dbReference type="PANTHER" id="PTHR43181">
    <property type="entry name" value="2-C-METHYL-D-ERYTHRITOL 2,4-CYCLODIPHOSPHATE SYNTHASE, CHLOROPLASTIC"/>
    <property type="match status" value="1"/>
</dbReference>
<comment type="similarity">
    <text evidence="1 2">Belongs to the IspF family.</text>
</comment>
<dbReference type="InterPro" id="IPR003526">
    <property type="entry name" value="MECDP_synthase"/>
</dbReference>
<dbReference type="EC" id="4.6.1.12" evidence="1 2"/>
<comment type="catalytic activity">
    <reaction evidence="1 2">
        <text>4-CDP-2-C-methyl-D-erythritol 2-phosphate = 2-C-methyl-D-erythritol 2,4-cyclic diphosphate + CMP</text>
        <dbReference type="Rhea" id="RHEA:23864"/>
        <dbReference type="ChEBI" id="CHEBI:57919"/>
        <dbReference type="ChEBI" id="CHEBI:58483"/>
        <dbReference type="ChEBI" id="CHEBI:60377"/>
        <dbReference type="EC" id="4.6.1.12"/>
    </reaction>
</comment>
<organism evidence="4 5">
    <name type="scientific">candidate division WOR-1 bacterium DG_54_3</name>
    <dbReference type="NCBI Taxonomy" id="1703775"/>
    <lineage>
        <taxon>Bacteria</taxon>
        <taxon>Bacillati</taxon>
        <taxon>Saganbacteria</taxon>
    </lineage>
</organism>
<feature type="site" description="Transition state stabilizer" evidence="1">
    <location>
        <position position="34"/>
    </location>
</feature>
<gene>
    <name evidence="1" type="primary">ispF</name>
    <name evidence="4" type="ORF">AMJ44_00450</name>
</gene>
<comment type="pathway">
    <text evidence="1">Isoprenoid biosynthesis; isopentenyl diphosphate biosynthesis via DXP pathway; isopentenyl diphosphate from 1-deoxy-D-xylulose 5-phosphate: step 4/6.</text>
</comment>
<feature type="binding site" evidence="1">
    <location>
        <begin position="34"/>
        <end position="35"/>
    </location>
    <ligand>
        <name>4-CDP-2-C-methyl-D-erythritol 2-phosphate</name>
        <dbReference type="ChEBI" id="CHEBI:57919"/>
    </ligand>
</feature>
<accession>A0A0S7Y6U7</accession>
<sequence length="165" mass="17924">MRAGLGYDIHRFKKGRKLYLGGIEIPFVQGLAGHSDGDCLIHAIIDALLGASGEGDIGQFFPDTAPKYKDIRSTELLREVVEKLKAKGIEIIHIDSIVIAEEPQLSSYIPGMKETLSPILGVGRERLSIKAKTNEGIGLIGKKRALASWALVLVKMQSKSGDEKT</sequence>
<dbReference type="GO" id="GO:0016114">
    <property type="term" value="P:terpenoid biosynthetic process"/>
    <property type="evidence" value="ECO:0007669"/>
    <property type="project" value="InterPro"/>
</dbReference>
<comment type="cofactor">
    <cofactor evidence="1">
        <name>a divalent metal cation</name>
        <dbReference type="ChEBI" id="CHEBI:60240"/>
    </cofactor>
    <text evidence="1">Binds 1 divalent metal cation per subunit.</text>
</comment>
<keyword evidence="1" id="KW-0479">Metal-binding</keyword>
<feature type="binding site" evidence="1">
    <location>
        <position position="142"/>
    </location>
    <ligand>
        <name>4-CDP-2-C-methyl-D-erythritol 2-phosphate</name>
        <dbReference type="ChEBI" id="CHEBI:57919"/>
    </ligand>
</feature>
<feature type="binding site" evidence="1">
    <location>
        <position position="8"/>
    </location>
    <ligand>
        <name>a divalent metal cation</name>
        <dbReference type="ChEBI" id="CHEBI:60240"/>
    </ligand>
</feature>
<dbReference type="PATRIC" id="fig|1703775.3.peg.75"/>
<evidence type="ECO:0000256" key="2">
    <source>
        <dbReference type="RuleBase" id="RU004395"/>
    </source>
</evidence>